<feature type="domain" description="PAS" evidence="11">
    <location>
        <begin position="714"/>
        <end position="756"/>
    </location>
</feature>
<dbReference type="InterPro" id="IPR000014">
    <property type="entry name" value="PAS"/>
</dbReference>
<dbReference type="FunFam" id="2.10.70.100:FF:000001">
    <property type="entry name" value="Sensory transduction histidine kinase"/>
    <property type="match status" value="1"/>
</dbReference>
<dbReference type="SUPFAM" id="SSF55073">
    <property type="entry name" value="Nucleotide cyclase"/>
    <property type="match status" value="1"/>
</dbReference>
<dbReference type="PROSITE" id="PS50112">
    <property type="entry name" value="PAS"/>
    <property type="match status" value="2"/>
</dbReference>
<dbReference type="EMBL" id="JAVMIP010000003">
    <property type="protein sequence ID" value="MDS3860327.1"/>
    <property type="molecule type" value="Genomic_DNA"/>
</dbReference>
<reference evidence="15" key="1">
    <citation type="submission" date="2023-07" db="EMBL/GenBank/DDBJ databases">
        <authorList>
            <person name="Luz R."/>
            <person name="Cordeiro R."/>
            <person name="Fonseca A."/>
            <person name="Goncalves V."/>
        </authorList>
    </citation>
    <scope>NUCLEOTIDE SEQUENCE [LARGE SCALE GENOMIC DNA]</scope>
    <source>
        <strain evidence="15">BACA0444</strain>
    </source>
</reference>
<dbReference type="CDD" id="cd00130">
    <property type="entry name" value="PAS"/>
    <property type="match status" value="2"/>
</dbReference>
<evidence type="ECO:0000256" key="2">
    <source>
        <dbReference type="ARBA" id="ARBA00022475"/>
    </source>
</evidence>
<evidence type="ECO:0000256" key="1">
    <source>
        <dbReference type="ARBA" id="ARBA00004429"/>
    </source>
</evidence>
<dbReference type="Pfam" id="PF13426">
    <property type="entry name" value="PAS_9"/>
    <property type="match status" value="1"/>
</dbReference>
<dbReference type="InterPro" id="IPR001610">
    <property type="entry name" value="PAC"/>
</dbReference>
<keyword evidence="4 14" id="KW-0808">Transferase</keyword>
<dbReference type="NCBIfam" id="TIGR00254">
    <property type="entry name" value="GGDEF"/>
    <property type="match status" value="1"/>
</dbReference>
<keyword evidence="2" id="KW-1003">Cell membrane</keyword>
<evidence type="ECO:0000259" key="12">
    <source>
        <dbReference type="PROSITE" id="PS50113"/>
    </source>
</evidence>
<feature type="domain" description="PAS" evidence="11">
    <location>
        <begin position="586"/>
        <end position="658"/>
    </location>
</feature>
<keyword evidence="7" id="KW-0547">Nucleotide-binding</keyword>
<dbReference type="Gene3D" id="2.10.70.100">
    <property type="match status" value="1"/>
</dbReference>
<feature type="transmembrane region" description="Helical" evidence="10">
    <location>
        <begin position="348"/>
        <end position="368"/>
    </location>
</feature>
<evidence type="ECO:0000256" key="9">
    <source>
        <dbReference type="ARBA" id="ARBA00023136"/>
    </source>
</evidence>
<dbReference type="RefSeq" id="WP_322877604.1">
    <property type="nucleotide sequence ID" value="NZ_JAVMIP010000003.1"/>
</dbReference>
<keyword evidence="14" id="KW-0548">Nucleotidyltransferase</keyword>
<dbReference type="InterPro" id="IPR035965">
    <property type="entry name" value="PAS-like_dom_sf"/>
</dbReference>
<dbReference type="AlphaFoldDB" id="A0AAE4FS50"/>
<keyword evidence="3" id="KW-0997">Cell inner membrane</keyword>
<proteinExistence type="predicted"/>
<dbReference type="Pfam" id="PF08447">
    <property type="entry name" value="PAS_3"/>
    <property type="match status" value="1"/>
</dbReference>
<evidence type="ECO:0000256" key="7">
    <source>
        <dbReference type="ARBA" id="ARBA00022741"/>
    </source>
</evidence>
<keyword evidence="15" id="KW-1185">Reference proteome</keyword>
<dbReference type="SMART" id="SM00091">
    <property type="entry name" value="PAS"/>
    <property type="match status" value="3"/>
</dbReference>
<evidence type="ECO:0000256" key="10">
    <source>
        <dbReference type="SAM" id="Phobius"/>
    </source>
</evidence>
<dbReference type="PANTHER" id="PTHR44757:SF2">
    <property type="entry name" value="BIOFILM ARCHITECTURE MAINTENANCE PROTEIN MBAA"/>
    <property type="match status" value="1"/>
</dbReference>
<evidence type="ECO:0000256" key="6">
    <source>
        <dbReference type="ARBA" id="ARBA00022737"/>
    </source>
</evidence>
<keyword evidence="8 10" id="KW-1133">Transmembrane helix</keyword>
<evidence type="ECO:0000256" key="4">
    <source>
        <dbReference type="ARBA" id="ARBA00022679"/>
    </source>
</evidence>
<gene>
    <name evidence="14" type="ORF">RIF25_05850</name>
</gene>
<feature type="domain" description="PAC" evidence="12">
    <location>
        <begin position="661"/>
        <end position="713"/>
    </location>
</feature>
<dbReference type="InterPro" id="IPR043128">
    <property type="entry name" value="Rev_trsase/Diguanyl_cyclase"/>
</dbReference>
<dbReference type="InterPro" id="IPR013655">
    <property type="entry name" value="PAS_fold_3"/>
</dbReference>
<feature type="domain" description="PAC" evidence="12">
    <location>
        <begin position="788"/>
        <end position="840"/>
    </location>
</feature>
<evidence type="ECO:0000313" key="15">
    <source>
        <dbReference type="Proteomes" id="UP001268256"/>
    </source>
</evidence>
<comment type="subcellular location">
    <subcellularLocation>
        <location evidence="1">Cell inner membrane</location>
        <topology evidence="1">Multi-pass membrane protein</topology>
    </subcellularLocation>
</comment>
<dbReference type="GO" id="GO:0052621">
    <property type="term" value="F:diguanylate cyclase activity"/>
    <property type="evidence" value="ECO:0007669"/>
    <property type="project" value="UniProtKB-EC"/>
</dbReference>
<evidence type="ECO:0000259" key="11">
    <source>
        <dbReference type="PROSITE" id="PS50112"/>
    </source>
</evidence>
<feature type="domain" description="PAC" evidence="12">
    <location>
        <begin position="513"/>
        <end position="567"/>
    </location>
</feature>
<sequence>MRDSLRKPKSLRTLFIILFLFQSGVFLGLSYLLFEQFKQRTISNLLTALTIETSERINNKISQELHTAIRLNAINRDVVAITNGTTNYNSLIRAVAIQLNNFPNISAIGVSQVGGYSFRVNRYGATPNQFDVELLSPERPNELQIFRVNSVGNKLVDLVTIRPFKVTDWPWYKSIQNIKPNSWSQPYISREGSNLVISTYIPIYPTDTYRLPTLFVSSISLEKINTLLEGQQFKVKSLALITELSGELVGATTRDKPYSLVRHKNEPGYSFKRTHIQDSSNPLLVSLAPLLPQASTLKPGESRLESLIFAGNRYYVEIERLNFDPSLDWLLITVISEAELTQDIQKNLIPILFLLALLLVMMGILNLVTAQAIIRPIRTLQNRTREFVAPHTSLETIAHPIKEISELDSAFVEMAQKIHITLNQLQTTNHELVEQKAHLCQILDAIPIGVAIHALHGQVEYLNPAGMSLLGLTAIPNSPGLDALNQDFYLFQVGQNCPYPTELLPAVQALHGQTTELDDLEFRQGEHHRIFKAYGIPIYNQAREITAALVIFLDITERKHLEDILQNYNQTLAAEVRQQTLALAKSEEKFRFALQSTVTSWWDWDPVNNLIDWSDNFYPMIGRPAEACEKTVEAFMTFLHPDDQAHVGAAIQNTLIHDIPYRVEFRFLHPDGAICWILAVGTVQRDETGQAIRMSGINLDITERKTIEEALRKSEERFRQSFNTTAVSSALVGLNGRFIAVNPALCEFFGYSEDELKDISLNELTDAGGSPLRTDLIEQLLNRVISSYSLENCYQHRLGHQVWGLLTVSLVRDDHEQPLYYICQIQNIDPLKQIQAELQQVNTELEYLTQIDSLTGVFNRRYFDQVLAQEWQVACREGDYFALLMLDIDYFKNYNDALGHQAGDSCLIQVAQALQRSIHRSSDLVARYGGEEFVLILPRTDLSGAVVIAQRIQDLISAQDLPHPTSAISHQLTVSIGIQCGIPRPGQPPQTWLRAADDALYLAKEKGRNQYVVNGSEAAI</sequence>
<keyword evidence="9 10" id="KW-0472">Membrane</keyword>
<comment type="caution">
    <text evidence="14">The sequence shown here is derived from an EMBL/GenBank/DDBJ whole genome shotgun (WGS) entry which is preliminary data.</text>
</comment>
<evidence type="ECO:0000256" key="3">
    <source>
        <dbReference type="ARBA" id="ARBA00022519"/>
    </source>
</evidence>
<dbReference type="GO" id="GO:0005886">
    <property type="term" value="C:plasma membrane"/>
    <property type="evidence" value="ECO:0007669"/>
    <property type="project" value="UniProtKB-SubCell"/>
</dbReference>
<dbReference type="InterPro" id="IPR029787">
    <property type="entry name" value="Nucleotide_cyclase"/>
</dbReference>
<dbReference type="InterPro" id="IPR000160">
    <property type="entry name" value="GGDEF_dom"/>
</dbReference>
<dbReference type="Proteomes" id="UP001268256">
    <property type="component" value="Unassembled WGS sequence"/>
</dbReference>
<accession>A0AAE4FS50</accession>
<dbReference type="Pfam" id="PF13188">
    <property type="entry name" value="PAS_8"/>
    <property type="match status" value="1"/>
</dbReference>
<evidence type="ECO:0000313" key="14">
    <source>
        <dbReference type="EMBL" id="MDS3860327.1"/>
    </source>
</evidence>
<dbReference type="SMART" id="SM00267">
    <property type="entry name" value="GGDEF"/>
    <property type="match status" value="1"/>
</dbReference>
<feature type="transmembrane region" description="Helical" evidence="10">
    <location>
        <begin position="12"/>
        <end position="34"/>
    </location>
</feature>
<evidence type="ECO:0000256" key="8">
    <source>
        <dbReference type="ARBA" id="ARBA00022989"/>
    </source>
</evidence>
<dbReference type="EC" id="2.7.7.65" evidence="14"/>
<dbReference type="NCBIfam" id="TIGR00229">
    <property type="entry name" value="sensory_box"/>
    <property type="match status" value="2"/>
</dbReference>
<protein>
    <submittedName>
        <fullName evidence="14">Diguanylate cyclase</fullName>
        <ecNumber evidence="14">2.7.7.65</ecNumber>
    </submittedName>
</protein>
<dbReference type="Gene3D" id="6.10.340.10">
    <property type="match status" value="1"/>
</dbReference>
<dbReference type="Pfam" id="PF00990">
    <property type="entry name" value="GGDEF"/>
    <property type="match status" value="1"/>
</dbReference>
<name>A0AAE4FS50_9CYAN</name>
<dbReference type="Gene3D" id="3.30.450.20">
    <property type="entry name" value="PAS domain"/>
    <property type="match status" value="4"/>
</dbReference>
<dbReference type="InterPro" id="IPR000700">
    <property type="entry name" value="PAS-assoc_C"/>
</dbReference>
<dbReference type="PROSITE" id="PS50113">
    <property type="entry name" value="PAC"/>
    <property type="match status" value="3"/>
</dbReference>
<evidence type="ECO:0000259" key="13">
    <source>
        <dbReference type="PROSITE" id="PS50887"/>
    </source>
</evidence>
<keyword evidence="5 10" id="KW-0812">Transmembrane</keyword>
<keyword evidence="6" id="KW-0677">Repeat</keyword>
<dbReference type="InterPro" id="IPR052155">
    <property type="entry name" value="Biofilm_reg_signaling"/>
</dbReference>
<feature type="domain" description="GGDEF" evidence="13">
    <location>
        <begin position="879"/>
        <end position="1016"/>
    </location>
</feature>
<dbReference type="SMART" id="SM00086">
    <property type="entry name" value="PAC"/>
    <property type="match status" value="3"/>
</dbReference>
<dbReference type="FunFam" id="3.30.70.270:FF:000001">
    <property type="entry name" value="Diguanylate cyclase domain protein"/>
    <property type="match status" value="1"/>
</dbReference>
<dbReference type="Gene3D" id="3.30.70.270">
    <property type="match status" value="1"/>
</dbReference>
<dbReference type="GO" id="GO:0000166">
    <property type="term" value="F:nucleotide binding"/>
    <property type="evidence" value="ECO:0007669"/>
    <property type="project" value="UniProtKB-KW"/>
</dbReference>
<dbReference type="CDD" id="cd01949">
    <property type="entry name" value="GGDEF"/>
    <property type="match status" value="1"/>
</dbReference>
<organism evidence="14 15">
    <name type="scientific">Pseudocalidococcus azoricus BACA0444</name>
    <dbReference type="NCBI Taxonomy" id="2918990"/>
    <lineage>
        <taxon>Bacteria</taxon>
        <taxon>Bacillati</taxon>
        <taxon>Cyanobacteriota</taxon>
        <taxon>Cyanophyceae</taxon>
        <taxon>Acaryochloridales</taxon>
        <taxon>Thermosynechococcaceae</taxon>
        <taxon>Pseudocalidococcus</taxon>
        <taxon>Pseudocalidococcus azoricus</taxon>
    </lineage>
</organism>
<dbReference type="PANTHER" id="PTHR44757">
    <property type="entry name" value="DIGUANYLATE CYCLASE DGCP"/>
    <property type="match status" value="1"/>
</dbReference>
<dbReference type="SUPFAM" id="SSF55785">
    <property type="entry name" value="PYP-like sensor domain (PAS domain)"/>
    <property type="match status" value="3"/>
</dbReference>
<evidence type="ECO:0000256" key="5">
    <source>
        <dbReference type="ARBA" id="ARBA00022692"/>
    </source>
</evidence>
<dbReference type="PROSITE" id="PS50887">
    <property type="entry name" value="GGDEF"/>
    <property type="match status" value="1"/>
</dbReference>